<sequence length="242" mass="28041">MSSLLKTSIPWTKGYFAFPPPASDSRTHFASATNQLIAEEPRVLQEHLERAKLVAEATWKEEAWQERCRRDAQRRTERLERERTEALVGEMAWVRAGGSLRDALGRRDVVRTEQLRAEIRLLDEEQRLMTRWNAYETRWRTLIAATTPISFADIPWPVIHSPHSMDELHSGAVEEFLLAPLRVRGNTITKRERIRASILRWHPDKLSVLLQRVVQEDADVVREGVNAVFRYLKALQDSIGKN</sequence>
<dbReference type="AlphaFoldDB" id="J4HZV5"/>
<dbReference type="RefSeq" id="XP_012184020.1">
    <property type="nucleotide sequence ID" value="XM_012328630.1"/>
</dbReference>
<dbReference type="STRING" id="599839.J4HZV5"/>
<evidence type="ECO:0000313" key="7">
    <source>
        <dbReference type="Proteomes" id="UP000006352"/>
    </source>
</evidence>
<evidence type="ECO:0008006" key="8">
    <source>
        <dbReference type="Google" id="ProtNLM"/>
    </source>
</evidence>
<comment type="subcellular location">
    <subcellularLocation>
        <location evidence="1">Nucleus</location>
    </subcellularLocation>
</comment>
<keyword evidence="3" id="KW-0677">Repeat</keyword>
<dbReference type="InParanoid" id="J4HZV5"/>
<dbReference type="PANTHER" id="PTHR15263:SF1">
    <property type="entry name" value="NF-KAPPA-B INHIBITOR-LIKE PROTEIN 1"/>
    <property type="match status" value="1"/>
</dbReference>
<keyword evidence="4" id="KW-0040">ANK repeat</keyword>
<name>J4HZV5_9APHY</name>
<dbReference type="OrthoDB" id="3241983at2759"/>
<keyword evidence="5" id="KW-0539">Nucleus</keyword>
<evidence type="ECO:0000313" key="6">
    <source>
        <dbReference type="EMBL" id="CCM04737.1"/>
    </source>
</evidence>
<dbReference type="InterPro" id="IPR038753">
    <property type="entry name" value="NFKBIL1"/>
</dbReference>
<dbReference type="GO" id="GO:0005634">
    <property type="term" value="C:nucleus"/>
    <property type="evidence" value="ECO:0007669"/>
    <property type="project" value="UniProtKB-SubCell"/>
</dbReference>
<organism evidence="6 7">
    <name type="scientific">Fibroporia radiculosa</name>
    <dbReference type="NCBI Taxonomy" id="599839"/>
    <lineage>
        <taxon>Eukaryota</taxon>
        <taxon>Fungi</taxon>
        <taxon>Dikarya</taxon>
        <taxon>Basidiomycota</taxon>
        <taxon>Agaricomycotina</taxon>
        <taxon>Agaricomycetes</taxon>
        <taxon>Polyporales</taxon>
        <taxon>Fibroporiaceae</taxon>
        <taxon>Fibroporia</taxon>
    </lineage>
</organism>
<proteinExistence type="predicted"/>
<dbReference type="Proteomes" id="UP000006352">
    <property type="component" value="Unassembled WGS sequence"/>
</dbReference>
<evidence type="ECO:0000256" key="2">
    <source>
        <dbReference type="ARBA" id="ARBA00022553"/>
    </source>
</evidence>
<keyword evidence="2" id="KW-0597">Phosphoprotein</keyword>
<gene>
    <name evidence="6" type="ORF">FIBRA_06925</name>
</gene>
<dbReference type="EMBL" id="HE797166">
    <property type="protein sequence ID" value="CCM04737.1"/>
    <property type="molecule type" value="Genomic_DNA"/>
</dbReference>
<keyword evidence="7" id="KW-1185">Reference proteome</keyword>
<dbReference type="GO" id="GO:0043124">
    <property type="term" value="P:negative regulation of canonical NF-kappaB signal transduction"/>
    <property type="evidence" value="ECO:0007669"/>
    <property type="project" value="InterPro"/>
</dbReference>
<dbReference type="PANTHER" id="PTHR15263">
    <property type="entry name" value="I-KAPPA-B-LIKE PROTEIN IKBL"/>
    <property type="match status" value="1"/>
</dbReference>
<protein>
    <recommendedName>
        <fullName evidence="8">J domain-containing protein</fullName>
    </recommendedName>
</protein>
<evidence type="ECO:0000256" key="3">
    <source>
        <dbReference type="ARBA" id="ARBA00022737"/>
    </source>
</evidence>
<evidence type="ECO:0000256" key="1">
    <source>
        <dbReference type="ARBA" id="ARBA00004123"/>
    </source>
</evidence>
<evidence type="ECO:0000256" key="4">
    <source>
        <dbReference type="ARBA" id="ARBA00023043"/>
    </source>
</evidence>
<dbReference type="GeneID" id="24099648"/>
<reference evidence="6 7" key="1">
    <citation type="journal article" date="2012" name="Appl. Environ. Microbiol.">
        <title>Short-read sequencing for genomic analysis of the brown rot fungus Fibroporia radiculosa.</title>
        <authorList>
            <person name="Tang J.D."/>
            <person name="Perkins A.D."/>
            <person name="Sonstegard T.S."/>
            <person name="Schroeder S.G."/>
            <person name="Burgess S.C."/>
            <person name="Diehl S.V."/>
        </authorList>
    </citation>
    <scope>NUCLEOTIDE SEQUENCE [LARGE SCALE GENOMIC DNA]</scope>
    <source>
        <strain evidence="6 7">TFFH 294</strain>
    </source>
</reference>
<accession>J4HZV5</accession>
<evidence type="ECO:0000256" key="5">
    <source>
        <dbReference type="ARBA" id="ARBA00023242"/>
    </source>
</evidence>
<dbReference type="HOGENOM" id="CLU_050706_0_0_1"/>